<organism evidence="1 2">
    <name type="scientific">Batrachochytrium salamandrivorans</name>
    <dbReference type="NCBI Taxonomy" id="1357716"/>
    <lineage>
        <taxon>Eukaryota</taxon>
        <taxon>Fungi</taxon>
        <taxon>Fungi incertae sedis</taxon>
        <taxon>Chytridiomycota</taxon>
        <taxon>Chytridiomycota incertae sedis</taxon>
        <taxon>Chytridiomycetes</taxon>
        <taxon>Rhizophydiales</taxon>
        <taxon>Rhizophydiales incertae sedis</taxon>
        <taxon>Batrachochytrium</taxon>
    </lineage>
</organism>
<reference evidence="1 2" key="1">
    <citation type="submission" date="2021-02" db="EMBL/GenBank/DDBJ databases">
        <title>Variation within the Batrachochytrium salamandrivorans European outbreak.</title>
        <authorList>
            <person name="Kelly M."/>
            <person name="Pasmans F."/>
            <person name="Shea T.P."/>
            <person name="Munoz J.F."/>
            <person name="Carranza S."/>
            <person name="Cuomo C.A."/>
            <person name="Martel A."/>
        </authorList>
    </citation>
    <scope>NUCLEOTIDE SEQUENCE [LARGE SCALE GENOMIC DNA]</scope>
    <source>
        <strain evidence="1 2">AMFP18/2</strain>
    </source>
</reference>
<dbReference type="EMBL" id="JAFCIX010000338">
    <property type="protein sequence ID" value="KAH6594223.1"/>
    <property type="molecule type" value="Genomic_DNA"/>
</dbReference>
<proteinExistence type="predicted"/>
<sequence>MTYIRALVRSALVSTTTTRCSIRDTAVLAYSRRGLYSQTCTARLQTTLHHNNSFTSPCIHSNRPPYSTFSIHHKGDSTSIYTDTDTDIKSIDDNDSSSITIERLENMDFQDMAKLGKTLNISYIRPKIELIDEIISHIDANPELLTEQGELNYDHPSIADFQVELDSLSDDCYAHVLHSFCNSIGIDTYRSAEEIAVNIANHISTFPSVLADNVDLQRSLFLTDDAGGYSAQLDYSKEVLIERISQASKTQIVKLGTQFGISKSRSHCELSDMTNTYIWFNPSVVSDGGYIKIDNFVRIPDEKRISLRTGIHKLGHSQLRVLCDALGIPSTLTKNKLKQYIYQHLFISSRRSSVDDSVLQHDMRNTETEDEAESTTVKENDPLLHMSRLHLLTRKRLVEIGTHLGISERKSADELQNELMHMLKMNPSFVRKDGSIILESRQNTLSGTRVSDFETTVYINQLTNLCQNTLARICSLFDIENIRTKYHLVTALRNELRNNPLLLSSEGFINQDKLESHVCRSSRMDAVVAKPKPKRFSARRLTLDTTSHVFRKTKIANPVM</sequence>
<evidence type="ECO:0000313" key="2">
    <source>
        <dbReference type="Proteomes" id="UP001648503"/>
    </source>
</evidence>
<evidence type="ECO:0008006" key="3">
    <source>
        <dbReference type="Google" id="ProtNLM"/>
    </source>
</evidence>
<accession>A0ABQ8F9C1</accession>
<evidence type="ECO:0000313" key="1">
    <source>
        <dbReference type="EMBL" id="KAH6594223.1"/>
    </source>
</evidence>
<comment type="caution">
    <text evidence="1">The sequence shown here is derived from an EMBL/GenBank/DDBJ whole genome shotgun (WGS) entry which is preliminary data.</text>
</comment>
<protein>
    <recommendedName>
        <fullName evidence="3">SAP domain-containing protein</fullName>
    </recommendedName>
</protein>
<gene>
    <name evidence="1" type="ORF">BASA50_006813</name>
</gene>
<name>A0ABQ8F9C1_9FUNG</name>
<keyword evidence="2" id="KW-1185">Reference proteome</keyword>
<dbReference type="Proteomes" id="UP001648503">
    <property type="component" value="Unassembled WGS sequence"/>
</dbReference>